<accession>A0A8S1K1P1</accession>
<dbReference type="Proteomes" id="UP000688137">
    <property type="component" value="Unassembled WGS sequence"/>
</dbReference>
<proteinExistence type="predicted"/>
<protein>
    <submittedName>
        <fullName evidence="1">Uncharacterized protein</fullName>
    </submittedName>
</protein>
<reference evidence="1" key="1">
    <citation type="submission" date="2021-01" db="EMBL/GenBank/DDBJ databases">
        <authorList>
            <consortium name="Genoscope - CEA"/>
            <person name="William W."/>
        </authorList>
    </citation>
    <scope>NUCLEOTIDE SEQUENCE</scope>
</reference>
<sequence length="39" mass="4821">MQKYIKDEKYLHQFKTKSNTQSRTSFLEDCQRERIAIQQ</sequence>
<comment type="caution">
    <text evidence="1">The sequence shown here is derived from an EMBL/GenBank/DDBJ whole genome shotgun (WGS) entry which is preliminary data.</text>
</comment>
<name>A0A8S1K1P1_PARPR</name>
<organism evidence="1 2">
    <name type="scientific">Paramecium primaurelia</name>
    <dbReference type="NCBI Taxonomy" id="5886"/>
    <lineage>
        <taxon>Eukaryota</taxon>
        <taxon>Sar</taxon>
        <taxon>Alveolata</taxon>
        <taxon>Ciliophora</taxon>
        <taxon>Intramacronucleata</taxon>
        <taxon>Oligohymenophorea</taxon>
        <taxon>Peniculida</taxon>
        <taxon>Parameciidae</taxon>
        <taxon>Paramecium</taxon>
    </lineage>
</organism>
<dbReference type="EMBL" id="CAJJDM010000010">
    <property type="protein sequence ID" value="CAD8048725.1"/>
    <property type="molecule type" value="Genomic_DNA"/>
</dbReference>
<evidence type="ECO:0000313" key="2">
    <source>
        <dbReference type="Proteomes" id="UP000688137"/>
    </source>
</evidence>
<gene>
    <name evidence="1" type="ORF">PPRIM_AZ9-3.1.T0130051</name>
</gene>
<dbReference type="AlphaFoldDB" id="A0A8S1K1P1"/>
<evidence type="ECO:0000313" key="1">
    <source>
        <dbReference type="EMBL" id="CAD8048725.1"/>
    </source>
</evidence>
<keyword evidence="2" id="KW-1185">Reference proteome</keyword>